<dbReference type="AlphaFoldDB" id="A0A975GW57"/>
<evidence type="ECO:0000256" key="4">
    <source>
        <dbReference type="PROSITE-ProRule" id="PRU00284"/>
    </source>
</evidence>
<reference evidence="7" key="1">
    <citation type="submission" date="2020-09" db="EMBL/GenBank/DDBJ databases">
        <title>Brevundimonas sp. LVF2 isolated from a puddle in Goettingen, Germany.</title>
        <authorList>
            <person name="Friedrich I."/>
            <person name="Klassen A."/>
            <person name="Hannes N."/>
            <person name="Schneider D."/>
            <person name="Hertel R."/>
            <person name="Daniel R."/>
        </authorList>
    </citation>
    <scope>NUCLEOTIDE SEQUENCE</scope>
    <source>
        <strain evidence="7">LVF2</strain>
    </source>
</reference>
<dbReference type="RefSeq" id="WP_207931497.1">
    <property type="nucleotide sequence ID" value="NZ_CP062222.1"/>
</dbReference>
<dbReference type="Gene3D" id="1.10.490.10">
    <property type="entry name" value="Globins"/>
    <property type="match status" value="1"/>
</dbReference>
<evidence type="ECO:0000256" key="3">
    <source>
        <dbReference type="ARBA" id="ARBA00029447"/>
    </source>
</evidence>
<dbReference type="PANTHER" id="PTHR43531:SF11">
    <property type="entry name" value="METHYL-ACCEPTING CHEMOTAXIS PROTEIN 3"/>
    <property type="match status" value="1"/>
</dbReference>
<dbReference type="GO" id="GO:0020037">
    <property type="term" value="F:heme binding"/>
    <property type="evidence" value="ECO:0007669"/>
    <property type="project" value="InterPro"/>
</dbReference>
<dbReference type="SMART" id="SM00283">
    <property type="entry name" value="MA"/>
    <property type="match status" value="1"/>
</dbReference>
<dbReference type="GO" id="GO:0016020">
    <property type="term" value="C:membrane"/>
    <property type="evidence" value="ECO:0007669"/>
    <property type="project" value="UniProtKB-SubCell"/>
</dbReference>
<dbReference type="InterPro" id="IPR004089">
    <property type="entry name" value="MCPsignal_dom"/>
</dbReference>
<dbReference type="SUPFAM" id="SSF46458">
    <property type="entry name" value="Globin-like"/>
    <property type="match status" value="1"/>
</dbReference>
<dbReference type="InterPro" id="IPR044398">
    <property type="entry name" value="Globin-sensor_dom"/>
</dbReference>
<dbReference type="EMBL" id="CP062222">
    <property type="protein sequence ID" value="QTC92217.1"/>
    <property type="molecule type" value="Genomic_DNA"/>
</dbReference>
<dbReference type="CDD" id="cd01068">
    <property type="entry name" value="globin_sensor"/>
    <property type="match status" value="1"/>
</dbReference>
<dbReference type="InterPro" id="IPR051310">
    <property type="entry name" value="MCP_chemotaxis"/>
</dbReference>
<dbReference type="GO" id="GO:0004888">
    <property type="term" value="F:transmembrane signaling receptor activity"/>
    <property type="evidence" value="ECO:0007669"/>
    <property type="project" value="InterPro"/>
</dbReference>
<sequence length="497" mass="53236">MTDDQAEDQLERRAAFMGLGAPCAGYREIGDLLREALPGALNAFYDQVRAFPETSRFFQDERHMAAASSAQRTHWNALIEGRIDADYGRSVRTIGQVHARIGLEPRWYIGGYGVLLAHLIGRVANRPRKWGGRQADHDRMTGEAIAELTRRVMLDMDLSISIYLEVLKIERDRSEAARAEAEASQNRVVAIVGEALSGLSAGDLTLHVDDEFPQAYELLKSDFNGAVRNLHHAMRAVAENAGSIQSGIDQISQAADDLSRRTEQQAASLEQTAAALDEITATVGRTASSAGQASLTVQSARGEAQTSGTIVRDAVVAMDAIEKSSQEINQIIGVIDEIAFQTNLLALNAGVEAARAGEAGRGFAVVASEVRALAQRSADAAKEIKILISTSTSQVGSGVGLVGQTGEALQRIVDRVAEVDNLVSEIAASAQEQASALHQVNVAINQMDQVTQQNAAMVEQTTAASHTLRQQADSLSGSVGQFQLAAQRDRFPLRSAA</sequence>
<feature type="domain" description="Methyl-accepting transducer" evidence="5">
    <location>
        <begin position="240"/>
        <end position="469"/>
    </location>
</feature>
<dbReference type="PANTHER" id="PTHR43531">
    <property type="entry name" value="PROTEIN ICFG"/>
    <property type="match status" value="1"/>
</dbReference>
<dbReference type="InterPro" id="IPR003660">
    <property type="entry name" value="HAMP_dom"/>
</dbReference>
<evidence type="ECO:0000259" key="5">
    <source>
        <dbReference type="PROSITE" id="PS50111"/>
    </source>
</evidence>
<evidence type="ECO:0000259" key="6">
    <source>
        <dbReference type="PROSITE" id="PS50885"/>
    </source>
</evidence>
<dbReference type="Pfam" id="PF00015">
    <property type="entry name" value="MCPsignal"/>
    <property type="match status" value="1"/>
</dbReference>
<dbReference type="Proteomes" id="UP000663918">
    <property type="component" value="Chromosome"/>
</dbReference>
<dbReference type="InterPro" id="IPR004090">
    <property type="entry name" value="Chemotax_Me-accpt_rcpt"/>
</dbReference>
<evidence type="ECO:0000256" key="1">
    <source>
        <dbReference type="ARBA" id="ARBA00004370"/>
    </source>
</evidence>
<dbReference type="SUPFAM" id="SSF58104">
    <property type="entry name" value="Methyl-accepting chemotaxis protein (MCP) signaling domain"/>
    <property type="match status" value="1"/>
</dbReference>
<proteinExistence type="inferred from homology"/>
<dbReference type="GO" id="GO:0006935">
    <property type="term" value="P:chemotaxis"/>
    <property type="evidence" value="ECO:0007669"/>
    <property type="project" value="UniProtKB-KW"/>
</dbReference>
<dbReference type="InterPro" id="IPR039379">
    <property type="entry name" value="Protoglobin_sensor_dom"/>
</dbReference>
<comment type="subcellular location">
    <subcellularLocation>
        <location evidence="1">Membrane</location>
    </subcellularLocation>
</comment>
<dbReference type="Pfam" id="PF11563">
    <property type="entry name" value="Protoglobin"/>
    <property type="match status" value="1"/>
</dbReference>
<dbReference type="InterPro" id="IPR012292">
    <property type="entry name" value="Globin/Proto"/>
</dbReference>
<name>A0A975GW57_9CAUL</name>
<accession>A0A975GW57</accession>
<dbReference type="InterPro" id="IPR009050">
    <property type="entry name" value="Globin-like_sf"/>
</dbReference>
<dbReference type="PRINTS" id="PR00260">
    <property type="entry name" value="CHEMTRNSDUCR"/>
</dbReference>
<dbReference type="GO" id="GO:0007165">
    <property type="term" value="P:signal transduction"/>
    <property type="evidence" value="ECO:0007669"/>
    <property type="project" value="UniProtKB-KW"/>
</dbReference>
<dbReference type="PROSITE" id="PS50111">
    <property type="entry name" value="CHEMOTAXIS_TRANSDUC_2"/>
    <property type="match status" value="1"/>
</dbReference>
<protein>
    <submittedName>
        <fullName evidence="7">Globin-coupled sensor protein</fullName>
    </submittedName>
</protein>
<evidence type="ECO:0000256" key="2">
    <source>
        <dbReference type="ARBA" id="ARBA00022500"/>
    </source>
</evidence>
<dbReference type="Gene3D" id="1.10.287.950">
    <property type="entry name" value="Methyl-accepting chemotaxis protein"/>
    <property type="match status" value="1"/>
</dbReference>
<dbReference type="GO" id="GO:0019825">
    <property type="term" value="F:oxygen binding"/>
    <property type="evidence" value="ECO:0007669"/>
    <property type="project" value="InterPro"/>
</dbReference>
<dbReference type="FunFam" id="1.10.287.950:FF:000001">
    <property type="entry name" value="Methyl-accepting chemotaxis sensory transducer"/>
    <property type="match status" value="1"/>
</dbReference>
<dbReference type="KEGG" id="bgoe:IFJ75_04755"/>
<gene>
    <name evidence="7" type="ORF">IFJ75_04755</name>
</gene>
<comment type="similarity">
    <text evidence="3">Belongs to the methyl-accepting chemotaxis (MCP) protein family.</text>
</comment>
<keyword evidence="4" id="KW-0807">Transducer</keyword>
<dbReference type="CDD" id="cd11386">
    <property type="entry name" value="MCP_signal"/>
    <property type="match status" value="1"/>
</dbReference>
<evidence type="ECO:0000313" key="8">
    <source>
        <dbReference type="Proteomes" id="UP000663918"/>
    </source>
</evidence>
<keyword evidence="8" id="KW-1185">Reference proteome</keyword>
<feature type="domain" description="HAMP" evidence="6">
    <location>
        <begin position="183"/>
        <end position="235"/>
    </location>
</feature>
<keyword evidence="2" id="KW-0145">Chemotaxis</keyword>
<dbReference type="PROSITE" id="PS50885">
    <property type="entry name" value="HAMP"/>
    <property type="match status" value="1"/>
</dbReference>
<organism evidence="7 8">
    <name type="scientific">Brevundimonas goettingensis</name>
    <dbReference type="NCBI Taxonomy" id="2774190"/>
    <lineage>
        <taxon>Bacteria</taxon>
        <taxon>Pseudomonadati</taxon>
        <taxon>Pseudomonadota</taxon>
        <taxon>Alphaproteobacteria</taxon>
        <taxon>Caulobacterales</taxon>
        <taxon>Caulobacteraceae</taxon>
        <taxon>Brevundimonas</taxon>
    </lineage>
</organism>
<evidence type="ECO:0000313" key="7">
    <source>
        <dbReference type="EMBL" id="QTC92217.1"/>
    </source>
</evidence>